<evidence type="ECO:0000256" key="4">
    <source>
        <dbReference type="ARBA" id="ARBA00022801"/>
    </source>
</evidence>
<feature type="transmembrane region" description="Helical" evidence="7">
    <location>
        <begin position="189"/>
        <end position="210"/>
    </location>
</feature>
<dbReference type="STRING" id="988821.SAMN05421867_109109"/>
<keyword evidence="10" id="KW-1185">Reference proteome</keyword>
<keyword evidence="9" id="KW-0645">Protease</keyword>
<dbReference type="PANTHER" id="PTHR43731">
    <property type="entry name" value="RHOMBOID PROTEASE"/>
    <property type="match status" value="1"/>
</dbReference>
<evidence type="ECO:0000256" key="3">
    <source>
        <dbReference type="ARBA" id="ARBA00022692"/>
    </source>
</evidence>
<dbReference type="AlphaFoldDB" id="A0A1I0Z407"/>
<accession>A0A1I0Z407</accession>
<dbReference type="OrthoDB" id="9807874at2"/>
<reference evidence="9 10" key="1">
    <citation type="submission" date="2016-10" db="EMBL/GenBank/DDBJ databases">
        <authorList>
            <person name="de Groot N.N."/>
        </authorList>
    </citation>
    <scope>NUCLEOTIDE SEQUENCE [LARGE SCALE GENOMIC DNA]</scope>
    <source>
        <strain evidence="9 10">CGMCC 4.6945</strain>
    </source>
</reference>
<dbReference type="InterPro" id="IPR050925">
    <property type="entry name" value="Rhomboid_protease_S54"/>
</dbReference>
<feature type="transmembrane region" description="Helical" evidence="7">
    <location>
        <begin position="98"/>
        <end position="118"/>
    </location>
</feature>
<feature type="transmembrane region" description="Helical" evidence="7">
    <location>
        <begin position="16"/>
        <end position="34"/>
    </location>
</feature>
<name>A0A1I0Z407_9CELL</name>
<keyword evidence="6 7" id="KW-0472">Membrane</keyword>
<keyword evidence="4" id="KW-0378">Hydrolase</keyword>
<feature type="domain" description="Peptidase S54 rhomboid" evidence="8">
    <location>
        <begin position="60"/>
        <end position="214"/>
    </location>
</feature>
<feature type="transmembrane region" description="Helical" evidence="7">
    <location>
        <begin position="63"/>
        <end position="86"/>
    </location>
</feature>
<feature type="transmembrane region" description="Helical" evidence="7">
    <location>
        <begin position="124"/>
        <end position="144"/>
    </location>
</feature>
<keyword evidence="3 7" id="KW-0812">Transmembrane</keyword>
<protein>
    <submittedName>
        <fullName evidence="9">Membrane associated serine protease, rhomboid family</fullName>
    </submittedName>
</protein>
<dbReference type="GO" id="GO:0004252">
    <property type="term" value="F:serine-type endopeptidase activity"/>
    <property type="evidence" value="ECO:0007669"/>
    <property type="project" value="InterPro"/>
</dbReference>
<organism evidence="9 10">
    <name type="scientific">Cellulomonas marina</name>
    <dbReference type="NCBI Taxonomy" id="988821"/>
    <lineage>
        <taxon>Bacteria</taxon>
        <taxon>Bacillati</taxon>
        <taxon>Actinomycetota</taxon>
        <taxon>Actinomycetes</taxon>
        <taxon>Micrococcales</taxon>
        <taxon>Cellulomonadaceae</taxon>
        <taxon>Cellulomonas</taxon>
    </lineage>
</organism>
<dbReference type="PANTHER" id="PTHR43731:SF14">
    <property type="entry name" value="PRESENILIN-ASSOCIATED RHOMBOID-LIKE PROTEIN, MITOCHONDRIAL"/>
    <property type="match status" value="1"/>
</dbReference>
<dbReference type="GO" id="GO:0006508">
    <property type="term" value="P:proteolysis"/>
    <property type="evidence" value="ECO:0007669"/>
    <property type="project" value="UniProtKB-KW"/>
</dbReference>
<evidence type="ECO:0000313" key="10">
    <source>
        <dbReference type="Proteomes" id="UP000199012"/>
    </source>
</evidence>
<evidence type="ECO:0000256" key="6">
    <source>
        <dbReference type="ARBA" id="ARBA00023136"/>
    </source>
</evidence>
<evidence type="ECO:0000256" key="1">
    <source>
        <dbReference type="ARBA" id="ARBA00004141"/>
    </source>
</evidence>
<dbReference type="EMBL" id="FOKA01000009">
    <property type="protein sequence ID" value="SFB19330.1"/>
    <property type="molecule type" value="Genomic_DNA"/>
</dbReference>
<sequence length="246" mass="26917">MIPIADDNSRRRTTPWVTYLLLVTNVAVFVSTALSTPFEQALTFARYAAVPALVTSDPTTWPTLLTCTFLHASWLHLGGNMLYLWVFGDNVEDALGHVRYLSFYLLAGVAGSVAQVLVDPSGTVPLVGASGAIAGVLAAYVVLFPRGMVRTIVVIVPPLFVWPVLPAWLLIGVWFLLQFWSGLTSLTGLAGGGVAYFAHVGGFVAGLVLARALARPERVRRGVDRRVRLVDPYEARRLERRRGTRW</sequence>
<gene>
    <name evidence="9" type="ORF">SAMN05421867_109109</name>
</gene>
<dbReference type="Pfam" id="PF01694">
    <property type="entry name" value="Rhomboid"/>
    <property type="match status" value="1"/>
</dbReference>
<keyword evidence="5 7" id="KW-1133">Transmembrane helix</keyword>
<evidence type="ECO:0000256" key="5">
    <source>
        <dbReference type="ARBA" id="ARBA00022989"/>
    </source>
</evidence>
<comment type="similarity">
    <text evidence="2">Belongs to the peptidase S54 family.</text>
</comment>
<dbReference type="RefSeq" id="WP_090033133.1">
    <property type="nucleotide sequence ID" value="NZ_BONM01000004.1"/>
</dbReference>
<evidence type="ECO:0000256" key="7">
    <source>
        <dbReference type="SAM" id="Phobius"/>
    </source>
</evidence>
<evidence type="ECO:0000313" key="9">
    <source>
        <dbReference type="EMBL" id="SFB19330.1"/>
    </source>
</evidence>
<dbReference type="Proteomes" id="UP000199012">
    <property type="component" value="Unassembled WGS sequence"/>
</dbReference>
<dbReference type="GO" id="GO:0016020">
    <property type="term" value="C:membrane"/>
    <property type="evidence" value="ECO:0007669"/>
    <property type="project" value="UniProtKB-SubCell"/>
</dbReference>
<dbReference type="SUPFAM" id="SSF144091">
    <property type="entry name" value="Rhomboid-like"/>
    <property type="match status" value="1"/>
</dbReference>
<dbReference type="InterPro" id="IPR035952">
    <property type="entry name" value="Rhomboid-like_sf"/>
</dbReference>
<evidence type="ECO:0000256" key="2">
    <source>
        <dbReference type="ARBA" id="ARBA00009045"/>
    </source>
</evidence>
<proteinExistence type="inferred from homology"/>
<dbReference type="InterPro" id="IPR022764">
    <property type="entry name" value="Peptidase_S54_rhomboid_dom"/>
</dbReference>
<feature type="transmembrane region" description="Helical" evidence="7">
    <location>
        <begin position="151"/>
        <end position="177"/>
    </location>
</feature>
<comment type="subcellular location">
    <subcellularLocation>
        <location evidence="1">Membrane</location>
        <topology evidence="1">Multi-pass membrane protein</topology>
    </subcellularLocation>
</comment>
<dbReference type="Gene3D" id="1.20.1540.10">
    <property type="entry name" value="Rhomboid-like"/>
    <property type="match status" value="1"/>
</dbReference>
<evidence type="ECO:0000259" key="8">
    <source>
        <dbReference type="Pfam" id="PF01694"/>
    </source>
</evidence>
<dbReference type="FunFam" id="1.20.1540.10:FF:000027">
    <property type="entry name" value="Rhomboid family intramembrane serine protease"/>
    <property type="match status" value="1"/>
</dbReference>